<dbReference type="InterPro" id="IPR029063">
    <property type="entry name" value="SAM-dependent_MTases_sf"/>
</dbReference>
<dbReference type="RefSeq" id="WP_108690878.1">
    <property type="nucleotide sequence ID" value="NZ_QCYH01000002.1"/>
</dbReference>
<dbReference type="SUPFAM" id="SSF53335">
    <property type="entry name" value="S-adenosyl-L-methionine-dependent methyltransferases"/>
    <property type="match status" value="1"/>
</dbReference>
<evidence type="ECO:0000313" key="4">
    <source>
        <dbReference type="EMBL" id="PVA10904.1"/>
    </source>
</evidence>
<dbReference type="OrthoDB" id="9804312at2"/>
<keyword evidence="1 4" id="KW-0489">Methyltransferase</keyword>
<name>A0A2T7G904_9RHOB</name>
<dbReference type="AlphaFoldDB" id="A0A2T7G904"/>
<dbReference type="CDD" id="cd02440">
    <property type="entry name" value="AdoMet_MTases"/>
    <property type="match status" value="1"/>
</dbReference>
<dbReference type="Proteomes" id="UP000244446">
    <property type="component" value="Unassembled WGS sequence"/>
</dbReference>
<keyword evidence="5" id="KW-1185">Reference proteome</keyword>
<dbReference type="InterPro" id="IPR041698">
    <property type="entry name" value="Methyltransf_25"/>
</dbReference>
<dbReference type="EMBL" id="QCYH01000002">
    <property type="protein sequence ID" value="PVA10904.1"/>
    <property type="molecule type" value="Genomic_DNA"/>
</dbReference>
<evidence type="ECO:0000313" key="5">
    <source>
        <dbReference type="Proteomes" id="UP000244446"/>
    </source>
</evidence>
<protein>
    <submittedName>
        <fullName evidence="4">SAM-dependent methyltransferase</fullName>
    </submittedName>
</protein>
<dbReference type="PANTHER" id="PTHR43861:SF1">
    <property type="entry name" value="TRANS-ACONITATE 2-METHYLTRANSFERASE"/>
    <property type="match status" value="1"/>
</dbReference>
<organism evidence="4 5">
    <name type="scientific">Pelagivirga sediminicola</name>
    <dbReference type="NCBI Taxonomy" id="2170575"/>
    <lineage>
        <taxon>Bacteria</taxon>
        <taxon>Pseudomonadati</taxon>
        <taxon>Pseudomonadota</taxon>
        <taxon>Alphaproteobacteria</taxon>
        <taxon>Rhodobacterales</taxon>
        <taxon>Paracoccaceae</taxon>
        <taxon>Pelagivirga</taxon>
    </lineage>
</organism>
<sequence>MSRDDETLGVYRARAQDYADMTADLVGDRHLAAFIAAMPAGARVLDLGCGPGRAAGQMAAAGLRADAVDAVPEMVALAAAQPGVTAWQASFDELEGRDMYDGIWANFSLLHAERGALPRHLAALDRALKPGGLLHIGMKTGTGEGRDALGRFYTYYTEDELRALLADAGLATQDSQTGASRGLDGQTAPWIVLTAIARCN</sequence>
<feature type="domain" description="Methyltransferase" evidence="3">
    <location>
        <begin position="44"/>
        <end position="132"/>
    </location>
</feature>
<evidence type="ECO:0000256" key="2">
    <source>
        <dbReference type="ARBA" id="ARBA00022679"/>
    </source>
</evidence>
<accession>A0A2T7G904</accession>
<dbReference type="Pfam" id="PF13649">
    <property type="entry name" value="Methyltransf_25"/>
    <property type="match status" value="1"/>
</dbReference>
<evidence type="ECO:0000256" key="1">
    <source>
        <dbReference type="ARBA" id="ARBA00022603"/>
    </source>
</evidence>
<keyword evidence="2 4" id="KW-0808">Transferase</keyword>
<reference evidence="4 5" key="1">
    <citation type="submission" date="2018-04" db="EMBL/GenBank/DDBJ databases">
        <title>Pelagivirga bohaiensis gen. nov., sp. nov., a bacterium isolated from the Bohai Sea.</title>
        <authorList>
            <person name="Ji X."/>
        </authorList>
    </citation>
    <scope>NUCLEOTIDE SEQUENCE [LARGE SCALE GENOMIC DNA]</scope>
    <source>
        <strain evidence="4 5">BH-SD19</strain>
    </source>
</reference>
<proteinExistence type="predicted"/>
<dbReference type="GO" id="GO:0008168">
    <property type="term" value="F:methyltransferase activity"/>
    <property type="evidence" value="ECO:0007669"/>
    <property type="project" value="UniProtKB-KW"/>
</dbReference>
<comment type="caution">
    <text evidence="4">The sequence shown here is derived from an EMBL/GenBank/DDBJ whole genome shotgun (WGS) entry which is preliminary data.</text>
</comment>
<dbReference type="GO" id="GO:0032259">
    <property type="term" value="P:methylation"/>
    <property type="evidence" value="ECO:0007669"/>
    <property type="project" value="UniProtKB-KW"/>
</dbReference>
<dbReference type="Gene3D" id="3.40.50.150">
    <property type="entry name" value="Vaccinia Virus protein VP39"/>
    <property type="match status" value="1"/>
</dbReference>
<dbReference type="PANTHER" id="PTHR43861">
    <property type="entry name" value="TRANS-ACONITATE 2-METHYLTRANSFERASE-RELATED"/>
    <property type="match status" value="1"/>
</dbReference>
<gene>
    <name evidence="4" type="ORF">DC366_03690</name>
</gene>
<evidence type="ECO:0000259" key="3">
    <source>
        <dbReference type="Pfam" id="PF13649"/>
    </source>
</evidence>